<proteinExistence type="predicted"/>
<evidence type="ECO:0000259" key="1">
    <source>
        <dbReference type="Pfam" id="PF07883"/>
    </source>
</evidence>
<comment type="caution">
    <text evidence="2">The sequence shown here is derived from an EMBL/GenBank/DDBJ whole genome shotgun (WGS) entry which is preliminary data.</text>
</comment>
<name>A0A0G0LRB0_UNCC2</name>
<dbReference type="SUPFAM" id="SSF51182">
    <property type="entry name" value="RmlC-like cupins"/>
    <property type="match status" value="1"/>
</dbReference>
<dbReference type="InterPro" id="IPR013096">
    <property type="entry name" value="Cupin_2"/>
</dbReference>
<dbReference type="InterPro" id="IPR011051">
    <property type="entry name" value="RmlC_Cupin_sf"/>
</dbReference>
<feature type="domain" description="Cupin type-2" evidence="1">
    <location>
        <begin position="26"/>
        <end position="97"/>
    </location>
</feature>
<gene>
    <name evidence="2" type="ORF">UT18_C0010G0015</name>
</gene>
<organism evidence="2 3">
    <name type="scientific">candidate division CPR2 bacterium GW2011_GWC2_39_10</name>
    <dbReference type="NCBI Taxonomy" id="1618345"/>
    <lineage>
        <taxon>Bacteria</taxon>
        <taxon>Bacteria division CPR2</taxon>
    </lineage>
</organism>
<dbReference type="Proteomes" id="UP000034207">
    <property type="component" value="Unassembled WGS sequence"/>
</dbReference>
<reference evidence="2 3" key="1">
    <citation type="journal article" date="2015" name="Nature">
        <title>rRNA introns, odd ribosomes, and small enigmatic genomes across a large radiation of phyla.</title>
        <authorList>
            <person name="Brown C.T."/>
            <person name="Hug L.A."/>
            <person name="Thomas B.C."/>
            <person name="Sharon I."/>
            <person name="Castelle C.J."/>
            <person name="Singh A."/>
            <person name="Wilkins M.J."/>
            <person name="Williams K.H."/>
            <person name="Banfield J.F."/>
        </authorList>
    </citation>
    <scope>NUCLEOTIDE SEQUENCE [LARGE SCALE GENOMIC DNA]</scope>
</reference>
<dbReference type="STRING" id="1618345.UT18_C0010G0015"/>
<sequence>MNFETYKINEGKIIIAYSDENISIGYLEVNPGMEFKKHNRPCPETLYQIKGTATMVLFDENDGPKEVVLNEGDEIEIPPKQFHIHANRGSKPAVTMWKAKGNIIDILNAIRESSKK</sequence>
<accession>A0A0G0LRB0</accession>
<dbReference type="Pfam" id="PF07883">
    <property type="entry name" value="Cupin_2"/>
    <property type="match status" value="1"/>
</dbReference>
<evidence type="ECO:0000313" key="2">
    <source>
        <dbReference type="EMBL" id="KKQ94443.1"/>
    </source>
</evidence>
<evidence type="ECO:0000313" key="3">
    <source>
        <dbReference type="Proteomes" id="UP000034207"/>
    </source>
</evidence>
<dbReference type="InterPro" id="IPR014710">
    <property type="entry name" value="RmlC-like_jellyroll"/>
</dbReference>
<protein>
    <recommendedName>
        <fullName evidence="1">Cupin type-2 domain-containing protein</fullName>
    </recommendedName>
</protein>
<dbReference type="Gene3D" id="2.60.120.10">
    <property type="entry name" value="Jelly Rolls"/>
    <property type="match status" value="1"/>
</dbReference>
<dbReference type="AlphaFoldDB" id="A0A0G0LRB0"/>
<dbReference type="EMBL" id="LBVV01000010">
    <property type="protein sequence ID" value="KKQ94443.1"/>
    <property type="molecule type" value="Genomic_DNA"/>
</dbReference>